<evidence type="ECO:0000256" key="2">
    <source>
        <dbReference type="ARBA" id="ARBA00022475"/>
    </source>
</evidence>
<dbReference type="AlphaFoldDB" id="A0AAJ5IJ68"/>
<keyword evidence="4 6" id="KW-1133">Transmembrane helix</keyword>
<dbReference type="RefSeq" id="WP_256381963.1">
    <property type="nucleotide sequence ID" value="NZ_CP101700.1"/>
</dbReference>
<dbReference type="GO" id="GO:0005886">
    <property type="term" value="C:plasma membrane"/>
    <property type="evidence" value="ECO:0007669"/>
    <property type="project" value="UniProtKB-SubCell"/>
</dbReference>
<comment type="subcellular location">
    <subcellularLocation>
        <location evidence="1">Cell membrane</location>
        <topology evidence="1">Multi-pass membrane protein</topology>
    </subcellularLocation>
</comment>
<evidence type="ECO:0000256" key="4">
    <source>
        <dbReference type="ARBA" id="ARBA00022989"/>
    </source>
</evidence>
<feature type="transmembrane region" description="Helical" evidence="6">
    <location>
        <begin position="257"/>
        <end position="278"/>
    </location>
</feature>
<protein>
    <recommendedName>
        <fullName evidence="9">Oligosaccharide flippase family protein</fullName>
    </recommendedName>
</protein>
<evidence type="ECO:0000256" key="6">
    <source>
        <dbReference type="SAM" id="Phobius"/>
    </source>
</evidence>
<feature type="transmembrane region" description="Helical" evidence="6">
    <location>
        <begin position="215"/>
        <end position="235"/>
    </location>
</feature>
<feature type="transmembrane region" description="Helical" evidence="6">
    <location>
        <begin position="385"/>
        <end position="408"/>
    </location>
</feature>
<feature type="transmembrane region" description="Helical" evidence="6">
    <location>
        <begin position="329"/>
        <end position="348"/>
    </location>
</feature>
<reference evidence="7" key="1">
    <citation type="submission" date="2022-07" db="EMBL/GenBank/DDBJ databases">
        <title>Complete genome of MD9.</title>
        <authorList>
            <person name="Cao G."/>
        </authorList>
    </citation>
    <scope>NUCLEOTIDE SEQUENCE</scope>
    <source>
        <strain evidence="7">MD9</strain>
    </source>
</reference>
<feature type="transmembrane region" description="Helical" evidence="6">
    <location>
        <begin position="360"/>
        <end position="379"/>
    </location>
</feature>
<evidence type="ECO:0008006" key="9">
    <source>
        <dbReference type="Google" id="ProtNLM"/>
    </source>
</evidence>
<evidence type="ECO:0000256" key="1">
    <source>
        <dbReference type="ARBA" id="ARBA00004651"/>
    </source>
</evidence>
<dbReference type="Proteomes" id="UP001058744">
    <property type="component" value="Chromosome"/>
</dbReference>
<feature type="transmembrane region" description="Helical" evidence="6">
    <location>
        <begin position="290"/>
        <end position="317"/>
    </location>
</feature>
<sequence>MAISVRGNGFLGKFLLYVPVKFLPAFLTVFFIFFLYRFFPEDEYVSYSVSLSCSMIVAQLSAMWVGNSYVYYFSSSAECRTLFSSCLYLVTLLAPFAALMAALVAVLFSAAPDTFYCVLLLCLTQMYFFFMSSVCQAAFLVRQQLLAVVMQVVAQLGVIYFCYSNLGVTYSDAMLALSAGYGVAALIMLIAAVVRMGIRSPLAVKAVFGSDVRAVFSYGSALAPWMLGMLLMVAADRFAIGSLGIPGGDSYLSMKDLFVGAGGLLSMPLLMLVHPLIIKRFRDGVFEGALIQSSVGFLVVVFSLLWGVIALVGLSVFERFTGKPISAPLGALLIAYLGVFLNCAAVYAQKRLEVHRRMRLLAYFSLMAALVSLALSYAGGLVLGLYGVALGVVIGQLLYFGVVTATILRKVDLYRGAVKPFAVSMMALAVGYSLQVALNVSLGGGVVGEDLDMDTAFFGIFSNRRLEGCVVERLNERKNGLRCSMSSEARHAVTLANNLTYLMGLGSIRTGFEISCR</sequence>
<feature type="transmembrane region" description="Helical" evidence="6">
    <location>
        <begin position="145"/>
        <end position="167"/>
    </location>
</feature>
<evidence type="ECO:0000256" key="3">
    <source>
        <dbReference type="ARBA" id="ARBA00022692"/>
    </source>
</evidence>
<feature type="transmembrane region" description="Helical" evidence="6">
    <location>
        <begin position="173"/>
        <end position="194"/>
    </location>
</feature>
<dbReference type="PANTHER" id="PTHR30250:SF11">
    <property type="entry name" value="O-ANTIGEN TRANSPORTER-RELATED"/>
    <property type="match status" value="1"/>
</dbReference>
<name>A0AAJ5IJ68_9PSED</name>
<evidence type="ECO:0000313" key="8">
    <source>
        <dbReference type="Proteomes" id="UP001058744"/>
    </source>
</evidence>
<keyword evidence="3 6" id="KW-0812">Transmembrane</keyword>
<organism evidence="7 8">
    <name type="scientific">Pseudomonas asiatica</name>
    <dbReference type="NCBI Taxonomy" id="2219225"/>
    <lineage>
        <taxon>Bacteria</taxon>
        <taxon>Pseudomonadati</taxon>
        <taxon>Pseudomonadota</taxon>
        <taxon>Gammaproteobacteria</taxon>
        <taxon>Pseudomonadales</taxon>
        <taxon>Pseudomonadaceae</taxon>
        <taxon>Pseudomonas</taxon>
    </lineage>
</organism>
<feature type="transmembrane region" description="Helical" evidence="6">
    <location>
        <begin position="14"/>
        <end position="38"/>
    </location>
</feature>
<feature type="transmembrane region" description="Helical" evidence="6">
    <location>
        <begin position="86"/>
        <end position="108"/>
    </location>
</feature>
<feature type="transmembrane region" description="Helical" evidence="6">
    <location>
        <begin position="420"/>
        <end position="438"/>
    </location>
</feature>
<feature type="transmembrane region" description="Helical" evidence="6">
    <location>
        <begin position="114"/>
        <end position="133"/>
    </location>
</feature>
<dbReference type="EMBL" id="CP101700">
    <property type="protein sequence ID" value="UUC20199.1"/>
    <property type="molecule type" value="Genomic_DNA"/>
</dbReference>
<gene>
    <name evidence="7" type="ORF">NOV18_06780</name>
</gene>
<accession>A0AAJ5IJ68</accession>
<dbReference type="PANTHER" id="PTHR30250">
    <property type="entry name" value="PST FAMILY PREDICTED COLANIC ACID TRANSPORTER"/>
    <property type="match status" value="1"/>
</dbReference>
<evidence type="ECO:0000313" key="7">
    <source>
        <dbReference type="EMBL" id="UUC20199.1"/>
    </source>
</evidence>
<dbReference type="InterPro" id="IPR050833">
    <property type="entry name" value="Poly_Biosynth_Transport"/>
</dbReference>
<keyword evidence="5 6" id="KW-0472">Membrane</keyword>
<keyword evidence="2" id="KW-1003">Cell membrane</keyword>
<evidence type="ECO:0000256" key="5">
    <source>
        <dbReference type="ARBA" id="ARBA00023136"/>
    </source>
</evidence>
<proteinExistence type="predicted"/>